<sequence>MTAELFDLTGRVACVTGASSGLGRGIASALAAAGARVVGVARRADALQAWRSEAGGETAAIVADLSDPDRADDLAKKVSEPFGAPDILVNAAGVNTRQAADEVTPAGWKLTLDLNLAMPFFLAQALVPAMKGKGWGRIVNFASLQSERAFPGGLAYGASKGGVAQLTRAMAEAWSLHGITANALAPGFFPTELTGPVFGNPELAARNAAQTCIGRNGEIADILGPAIFLCSDASRYVTGQILFVDGGFTAK</sequence>
<dbReference type="GO" id="GO:0016616">
    <property type="term" value="F:oxidoreductase activity, acting on the CH-OH group of donors, NAD or NADP as acceptor"/>
    <property type="evidence" value="ECO:0007669"/>
    <property type="project" value="TreeGrafter"/>
</dbReference>
<evidence type="ECO:0000256" key="1">
    <source>
        <dbReference type="ARBA" id="ARBA00006484"/>
    </source>
</evidence>
<dbReference type="Proteomes" id="UP000474957">
    <property type="component" value="Unassembled WGS sequence"/>
</dbReference>
<comment type="similarity">
    <text evidence="1">Belongs to the short-chain dehydrogenases/reductases (SDR) family.</text>
</comment>
<name>A0A6L5YX14_9RHOB</name>
<dbReference type="GO" id="GO:0030497">
    <property type="term" value="P:fatty acid elongation"/>
    <property type="evidence" value="ECO:0007669"/>
    <property type="project" value="TreeGrafter"/>
</dbReference>
<dbReference type="Pfam" id="PF13561">
    <property type="entry name" value="adh_short_C2"/>
    <property type="match status" value="1"/>
</dbReference>
<organism evidence="2 3">
    <name type="scientific">Halovulum marinum</name>
    <dbReference type="NCBI Taxonomy" id="2662447"/>
    <lineage>
        <taxon>Bacteria</taxon>
        <taxon>Pseudomonadati</taxon>
        <taxon>Pseudomonadota</taxon>
        <taxon>Alphaproteobacteria</taxon>
        <taxon>Rhodobacterales</taxon>
        <taxon>Paracoccaceae</taxon>
        <taxon>Halovulum</taxon>
    </lineage>
</organism>
<dbReference type="PANTHER" id="PTHR42760:SF135">
    <property type="entry name" value="BLL7886 PROTEIN"/>
    <property type="match status" value="1"/>
</dbReference>
<dbReference type="Gene3D" id="3.40.50.720">
    <property type="entry name" value="NAD(P)-binding Rossmann-like Domain"/>
    <property type="match status" value="1"/>
</dbReference>
<comment type="caution">
    <text evidence="2">The sequence shown here is derived from an EMBL/GenBank/DDBJ whole genome shotgun (WGS) entry which is preliminary data.</text>
</comment>
<dbReference type="RefSeq" id="WP_154444556.1">
    <property type="nucleotide sequence ID" value="NZ_WIND01000001.1"/>
</dbReference>
<proteinExistence type="inferred from homology"/>
<keyword evidence="3" id="KW-1185">Reference proteome</keyword>
<accession>A0A6L5YX14</accession>
<dbReference type="PRINTS" id="PR00081">
    <property type="entry name" value="GDHRDH"/>
</dbReference>
<dbReference type="InterPro" id="IPR020904">
    <property type="entry name" value="Sc_DH/Rdtase_CS"/>
</dbReference>
<dbReference type="EMBL" id="WIND01000001">
    <property type="protein sequence ID" value="MSU88510.1"/>
    <property type="molecule type" value="Genomic_DNA"/>
</dbReference>
<dbReference type="PROSITE" id="PS00061">
    <property type="entry name" value="ADH_SHORT"/>
    <property type="match status" value="1"/>
</dbReference>
<evidence type="ECO:0000313" key="3">
    <source>
        <dbReference type="Proteomes" id="UP000474957"/>
    </source>
</evidence>
<gene>
    <name evidence="2" type="ORF">GE300_02615</name>
</gene>
<dbReference type="PRINTS" id="PR00080">
    <property type="entry name" value="SDRFAMILY"/>
</dbReference>
<dbReference type="FunFam" id="3.40.50.720:FF:000084">
    <property type="entry name" value="Short-chain dehydrogenase reductase"/>
    <property type="match status" value="1"/>
</dbReference>
<dbReference type="AlphaFoldDB" id="A0A6L5YX14"/>
<dbReference type="InterPro" id="IPR036291">
    <property type="entry name" value="NAD(P)-bd_dom_sf"/>
</dbReference>
<protein>
    <submittedName>
        <fullName evidence="2">SDR family oxidoreductase</fullName>
    </submittedName>
</protein>
<evidence type="ECO:0000313" key="2">
    <source>
        <dbReference type="EMBL" id="MSU88510.1"/>
    </source>
</evidence>
<dbReference type="InterPro" id="IPR002347">
    <property type="entry name" value="SDR_fam"/>
</dbReference>
<reference evidence="2 3" key="1">
    <citation type="submission" date="2019-10" db="EMBL/GenBank/DDBJ databases">
        <title>Cognatihalovulum marinum gen. nov. sp. nov., a new member of the family Rhodobacteraceae isolated from deep seawater of the Northwest Indian Ocean.</title>
        <authorList>
            <person name="Ruan C."/>
            <person name="Wang J."/>
            <person name="Zheng X."/>
            <person name="Song L."/>
            <person name="Zhu Y."/>
            <person name="Huang Y."/>
            <person name="Lu Z."/>
            <person name="Du W."/>
            <person name="Huang L."/>
            <person name="Dai X."/>
        </authorList>
    </citation>
    <scope>NUCLEOTIDE SEQUENCE [LARGE SCALE GENOMIC DNA]</scope>
    <source>
        <strain evidence="2 3">2CG4</strain>
    </source>
</reference>
<dbReference type="SUPFAM" id="SSF51735">
    <property type="entry name" value="NAD(P)-binding Rossmann-fold domains"/>
    <property type="match status" value="1"/>
</dbReference>
<dbReference type="PANTHER" id="PTHR42760">
    <property type="entry name" value="SHORT-CHAIN DEHYDROGENASES/REDUCTASES FAMILY MEMBER"/>
    <property type="match status" value="1"/>
</dbReference>